<dbReference type="AlphaFoldDB" id="A0A1W0W695"/>
<dbReference type="Proteomes" id="UP000000768">
    <property type="component" value="Chromosome 2"/>
</dbReference>
<feature type="compositionally biased region" description="Acidic residues" evidence="1">
    <location>
        <begin position="498"/>
        <end position="512"/>
    </location>
</feature>
<dbReference type="InParanoid" id="A0A1W0W695"/>
<feature type="transmembrane region" description="Helical" evidence="2">
    <location>
        <begin position="21"/>
        <end position="44"/>
    </location>
</feature>
<proteinExistence type="predicted"/>
<sequence>LFLQFVLFIGSMMRHARIPMLRLCMWLAYLGADALAIYALAALFNRHKQTPAAGGRWRPAGGVLWAPVTVALYVFCKSWPAGSDKTLMQAAICLLFVLGIVKFAYRPWDWGLKIASINSVMTSSAIYPKRRRGMLEKMRKHDCSLEEYVETARYLVQVTEVVEGGTEHREFTDFERLFVDMPAPYSRRLRNLQAYIRFNISNRHNSLMFNLWLAFDMIYTNTKRASSAPASLVLFASSTSHHHHHHHHHQEDSGYDENDARVTMVLLYIFPGVPILVPQPLHNLMSFYNRRSKPTLLSGQQLLWSLKAPFDRSVLVWHIATELCADHPRTSPSAQVQATLARCRCSRAISNYMMYLLFLQPEMLMPWTRQAISTRLHCRLQETWRSRFLPRHGFHVVYPGTFVPEARDLAEELMGLLDDEEERWKVILGVWVEMLCCSASWCRGYLHAKSMGEGIEFLTMVWLLLSRMGMETFADKFQRPRPEEDAIVTGASSSGLEPQDEDIPVEEEISNV</sequence>
<evidence type="ECO:0000256" key="1">
    <source>
        <dbReference type="SAM" id="MobiDB-lite"/>
    </source>
</evidence>
<evidence type="ECO:0000313" key="4">
    <source>
        <dbReference type="EMBL" id="OQU89928.1"/>
    </source>
</evidence>
<dbReference type="InterPro" id="IPR007658">
    <property type="entry name" value="DUF594"/>
</dbReference>
<gene>
    <name evidence="4" type="ORF">SORBI_3002G295550</name>
</gene>
<dbReference type="PANTHER" id="PTHR31325">
    <property type="entry name" value="OS01G0798800 PROTEIN-RELATED"/>
    <property type="match status" value="1"/>
</dbReference>
<evidence type="ECO:0000256" key="2">
    <source>
        <dbReference type="SAM" id="Phobius"/>
    </source>
</evidence>
<dbReference type="eggNOG" id="ENOG502R4HU">
    <property type="taxonomic scope" value="Eukaryota"/>
</dbReference>
<feature type="domain" description="DUF4220" evidence="3">
    <location>
        <begin position="65"/>
        <end position="269"/>
    </location>
</feature>
<dbReference type="InterPro" id="IPR025315">
    <property type="entry name" value="DUF4220"/>
</dbReference>
<dbReference type="OMA" id="AYEIMEL"/>
<reference evidence="5" key="2">
    <citation type="journal article" date="2018" name="Plant J.">
        <title>The Sorghum bicolor reference genome: improved assembly, gene annotations, a transcriptome atlas, and signatures of genome organization.</title>
        <authorList>
            <person name="McCormick R.F."/>
            <person name="Truong S.K."/>
            <person name="Sreedasyam A."/>
            <person name="Jenkins J."/>
            <person name="Shu S."/>
            <person name="Sims D."/>
            <person name="Kennedy M."/>
            <person name="Amirebrahimi M."/>
            <person name="Weers B.D."/>
            <person name="McKinley B."/>
            <person name="Mattison A."/>
            <person name="Morishige D.T."/>
            <person name="Grimwood J."/>
            <person name="Schmutz J."/>
            <person name="Mullet J.E."/>
        </authorList>
    </citation>
    <scope>NUCLEOTIDE SEQUENCE [LARGE SCALE GENOMIC DNA]</scope>
    <source>
        <strain evidence="5">cv. BTx623</strain>
    </source>
</reference>
<keyword evidence="5" id="KW-1185">Reference proteome</keyword>
<dbReference type="Pfam" id="PF04578">
    <property type="entry name" value="DUF594"/>
    <property type="match status" value="1"/>
</dbReference>
<accession>A0A1W0W695</accession>
<dbReference type="EMBL" id="CM000761">
    <property type="protein sequence ID" value="OQU89928.1"/>
    <property type="molecule type" value="Genomic_DNA"/>
</dbReference>
<keyword evidence="2" id="KW-0812">Transmembrane</keyword>
<keyword evidence="2" id="KW-1133">Transmembrane helix</keyword>
<evidence type="ECO:0000313" key="5">
    <source>
        <dbReference type="Proteomes" id="UP000000768"/>
    </source>
</evidence>
<feature type="transmembrane region" description="Helical" evidence="2">
    <location>
        <begin position="56"/>
        <end position="75"/>
    </location>
</feature>
<dbReference type="Pfam" id="PF13968">
    <property type="entry name" value="DUF4220"/>
    <property type="match status" value="1"/>
</dbReference>
<feature type="transmembrane region" description="Helical" evidence="2">
    <location>
        <begin position="87"/>
        <end position="104"/>
    </location>
</feature>
<feature type="region of interest" description="Disordered" evidence="1">
    <location>
        <begin position="489"/>
        <end position="512"/>
    </location>
</feature>
<protein>
    <recommendedName>
        <fullName evidence="3">DUF4220 domain-containing protein</fullName>
    </recommendedName>
</protein>
<organism evidence="4 5">
    <name type="scientific">Sorghum bicolor</name>
    <name type="common">Sorghum</name>
    <name type="synonym">Sorghum vulgare</name>
    <dbReference type="NCBI Taxonomy" id="4558"/>
    <lineage>
        <taxon>Eukaryota</taxon>
        <taxon>Viridiplantae</taxon>
        <taxon>Streptophyta</taxon>
        <taxon>Embryophyta</taxon>
        <taxon>Tracheophyta</taxon>
        <taxon>Spermatophyta</taxon>
        <taxon>Magnoliopsida</taxon>
        <taxon>Liliopsida</taxon>
        <taxon>Poales</taxon>
        <taxon>Poaceae</taxon>
        <taxon>PACMAD clade</taxon>
        <taxon>Panicoideae</taxon>
        <taxon>Andropogonodae</taxon>
        <taxon>Andropogoneae</taxon>
        <taxon>Sorghinae</taxon>
        <taxon>Sorghum</taxon>
    </lineage>
</organism>
<keyword evidence="2" id="KW-0472">Membrane</keyword>
<evidence type="ECO:0000259" key="3">
    <source>
        <dbReference type="Pfam" id="PF13968"/>
    </source>
</evidence>
<dbReference type="Gramene" id="OQU89928">
    <property type="protein sequence ID" value="OQU89928"/>
    <property type="gene ID" value="SORBI_3002G295550"/>
</dbReference>
<name>A0A1W0W695_SORBI</name>
<feature type="non-terminal residue" evidence="4">
    <location>
        <position position="512"/>
    </location>
</feature>
<reference evidence="4 5" key="1">
    <citation type="journal article" date="2009" name="Nature">
        <title>The Sorghum bicolor genome and the diversification of grasses.</title>
        <authorList>
            <person name="Paterson A.H."/>
            <person name="Bowers J.E."/>
            <person name="Bruggmann R."/>
            <person name="Dubchak I."/>
            <person name="Grimwood J."/>
            <person name="Gundlach H."/>
            <person name="Haberer G."/>
            <person name="Hellsten U."/>
            <person name="Mitros T."/>
            <person name="Poliakov A."/>
            <person name="Schmutz J."/>
            <person name="Spannagl M."/>
            <person name="Tang H."/>
            <person name="Wang X."/>
            <person name="Wicker T."/>
            <person name="Bharti A.K."/>
            <person name="Chapman J."/>
            <person name="Feltus F.A."/>
            <person name="Gowik U."/>
            <person name="Grigoriev I.V."/>
            <person name="Lyons E."/>
            <person name="Maher C.A."/>
            <person name="Martis M."/>
            <person name="Narechania A."/>
            <person name="Otillar R.P."/>
            <person name="Penning B.W."/>
            <person name="Salamov A.A."/>
            <person name="Wang Y."/>
            <person name="Zhang L."/>
            <person name="Carpita N.C."/>
            <person name="Freeling M."/>
            <person name="Gingle A.R."/>
            <person name="Hash C.T."/>
            <person name="Keller B."/>
            <person name="Klein P."/>
            <person name="Kresovich S."/>
            <person name="McCann M.C."/>
            <person name="Ming R."/>
            <person name="Peterson D.G."/>
            <person name="Mehboob-ur-Rahman"/>
            <person name="Ware D."/>
            <person name="Westhoff P."/>
            <person name="Mayer K.F."/>
            <person name="Messing J."/>
            <person name="Rokhsar D.S."/>
        </authorList>
    </citation>
    <scope>NUCLEOTIDE SEQUENCE [LARGE SCALE GENOMIC DNA]</scope>
    <source>
        <strain evidence="5">cv. BTx623</strain>
    </source>
</reference>